<keyword evidence="1" id="KW-0378">Hydrolase</keyword>
<proteinExistence type="predicted"/>
<organism evidence="3 4">
    <name type="scientific">Halomonas daqiaonensis</name>
    <dbReference type="NCBI Taxonomy" id="650850"/>
    <lineage>
        <taxon>Bacteria</taxon>
        <taxon>Pseudomonadati</taxon>
        <taxon>Pseudomonadota</taxon>
        <taxon>Gammaproteobacteria</taxon>
        <taxon>Oceanospirillales</taxon>
        <taxon>Halomonadaceae</taxon>
        <taxon>Halomonas</taxon>
    </lineage>
</organism>
<dbReference type="PANTHER" id="PTHR48081:SF33">
    <property type="entry name" value="KYNURENINE FORMAMIDASE"/>
    <property type="match status" value="1"/>
</dbReference>
<dbReference type="Pfam" id="PF20434">
    <property type="entry name" value="BD-FAE"/>
    <property type="match status" value="1"/>
</dbReference>
<dbReference type="Proteomes" id="UP000198807">
    <property type="component" value="Unassembled WGS sequence"/>
</dbReference>
<evidence type="ECO:0000256" key="1">
    <source>
        <dbReference type="ARBA" id="ARBA00022801"/>
    </source>
</evidence>
<gene>
    <name evidence="3" type="ORF">SAMN04488129_106177</name>
</gene>
<dbReference type="PANTHER" id="PTHR48081">
    <property type="entry name" value="AB HYDROLASE SUPERFAMILY PROTEIN C4A8.06C"/>
    <property type="match status" value="1"/>
</dbReference>
<evidence type="ECO:0000313" key="3">
    <source>
        <dbReference type="EMBL" id="SEL07918.1"/>
    </source>
</evidence>
<dbReference type="InterPro" id="IPR049492">
    <property type="entry name" value="BD-FAE-like_dom"/>
</dbReference>
<name>A0A1H7MAJ3_9GAMM</name>
<dbReference type="Gene3D" id="3.40.50.1820">
    <property type="entry name" value="alpha/beta hydrolase"/>
    <property type="match status" value="1"/>
</dbReference>
<evidence type="ECO:0000259" key="2">
    <source>
        <dbReference type="Pfam" id="PF20434"/>
    </source>
</evidence>
<feature type="domain" description="BD-FAE-like" evidence="2">
    <location>
        <begin position="76"/>
        <end position="169"/>
    </location>
</feature>
<dbReference type="RefSeq" id="WP_089711888.1">
    <property type="nucleotide sequence ID" value="NZ_FOBC01000006.1"/>
</dbReference>
<dbReference type="AlphaFoldDB" id="A0A1H7MAJ3"/>
<dbReference type="SUPFAM" id="SSF53474">
    <property type="entry name" value="alpha/beta-Hydrolases"/>
    <property type="match status" value="1"/>
</dbReference>
<accession>A0A1H7MAJ3</accession>
<protein>
    <submittedName>
        <fullName evidence="3">Arylformamidase</fullName>
    </submittedName>
</protein>
<evidence type="ECO:0000313" key="4">
    <source>
        <dbReference type="Proteomes" id="UP000198807"/>
    </source>
</evidence>
<dbReference type="EMBL" id="FOBC01000006">
    <property type="protein sequence ID" value="SEL07918.1"/>
    <property type="molecule type" value="Genomic_DNA"/>
</dbReference>
<sequence length="299" mass="32870">MRYRDLASQEEIDRAYDPMRGRDSVPLLEGWRARSATSRGRHRVTLDAAYGPTLAECMDIFHAEGRGEERTEGGEEGKPAPCHLFFHGGYWRSLSHKEFGFVANGLVASGITVAVVNYALCPAVRFGEVVRQARAALAWVHRNAASVNVDPRQLSISGHSAGGHLCGMLLATDWEREYGLPNDLIRGALCVSGLYDLGPFPWSWLQPKLQLTGRDVADYSPVLLPCHVPAGVKLVAGGEESSEFARQMQAFAEHLRGQGISVESAVLEGDDHFSLLDHYRPGGRFVKGITAFHSQGFRR</sequence>
<dbReference type="InterPro" id="IPR050300">
    <property type="entry name" value="GDXG_lipolytic_enzyme"/>
</dbReference>
<keyword evidence="4" id="KW-1185">Reference proteome</keyword>
<dbReference type="GO" id="GO:0016787">
    <property type="term" value="F:hydrolase activity"/>
    <property type="evidence" value="ECO:0007669"/>
    <property type="project" value="UniProtKB-KW"/>
</dbReference>
<dbReference type="STRING" id="650850.SAMN04488129_106177"/>
<reference evidence="4" key="1">
    <citation type="submission" date="2016-10" db="EMBL/GenBank/DDBJ databases">
        <authorList>
            <person name="Varghese N."/>
            <person name="Submissions S."/>
        </authorList>
    </citation>
    <scope>NUCLEOTIDE SEQUENCE [LARGE SCALE GENOMIC DNA]</scope>
    <source>
        <strain evidence="4">CGMCC 1.9150</strain>
    </source>
</reference>
<dbReference type="OrthoDB" id="9771666at2"/>
<dbReference type="InterPro" id="IPR029058">
    <property type="entry name" value="AB_hydrolase_fold"/>
</dbReference>